<proteinExistence type="inferred from homology"/>
<evidence type="ECO:0000256" key="4">
    <source>
        <dbReference type="ARBA" id="ARBA00022825"/>
    </source>
</evidence>
<keyword evidence="2 5" id="KW-0645">Protease</keyword>
<feature type="active site" description="Charge relay system" evidence="5">
    <location>
        <position position="182"/>
    </location>
</feature>
<dbReference type="InterPro" id="IPR036852">
    <property type="entry name" value="Peptidase_S8/S53_dom_sf"/>
</dbReference>
<feature type="region of interest" description="Disordered" evidence="7">
    <location>
        <begin position="662"/>
        <end position="689"/>
    </location>
</feature>
<dbReference type="CDD" id="cd04077">
    <property type="entry name" value="Peptidases_S8_PCSK9_ProteinaseK_like"/>
    <property type="match status" value="1"/>
</dbReference>
<dbReference type="InterPro" id="IPR015500">
    <property type="entry name" value="Peptidase_S8_subtilisin-rel"/>
</dbReference>
<dbReference type="Pfam" id="PF05922">
    <property type="entry name" value="Inhibitor_I9"/>
    <property type="match status" value="1"/>
</dbReference>
<feature type="compositionally biased region" description="Pro residues" evidence="7">
    <location>
        <begin position="477"/>
        <end position="487"/>
    </location>
</feature>
<dbReference type="SUPFAM" id="SSF54897">
    <property type="entry name" value="Protease propeptides/inhibitors"/>
    <property type="match status" value="1"/>
</dbReference>
<dbReference type="PANTHER" id="PTHR43806">
    <property type="entry name" value="PEPTIDASE S8"/>
    <property type="match status" value="1"/>
</dbReference>
<keyword evidence="11" id="KW-1185">Reference proteome</keyword>
<dbReference type="PROSITE" id="PS00136">
    <property type="entry name" value="SUBTILASE_ASP"/>
    <property type="match status" value="1"/>
</dbReference>
<dbReference type="InterPro" id="IPR022398">
    <property type="entry name" value="Peptidase_S8_His-AS"/>
</dbReference>
<dbReference type="InParanoid" id="A0A540VAG0"/>
<name>A0A540VAG0_9CHLR</name>
<reference evidence="10 11" key="1">
    <citation type="submission" date="2019-06" db="EMBL/GenBank/DDBJ databases">
        <title>Genome sequence of Litorilinea aerophila BAA-2444.</title>
        <authorList>
            <person name="Maclea K.S."/>
            <person name="Maurais E.G."/>
            <person name="Iannazzi L.C."/>
        </authorList>
    </citation>
    <scope>NUCLEOTIDE SEQUENCE [LARGE SCALE GENOMIC DNA]</scope>
    <source>
        <strain evidence="10 11">ATCC BAA-2444</strain>
    </source>
</reference>
<dbReference type="SUPFAM" id="SSF49899">
    <property type="entry name" value="Concanavalin A-like lectins/glucanases"/>
    <property type="match status" value="1"/>
</dbReference>
<gene>
    <name evidence="10" type="ORF">FKZ61_20135</name>
</gene>
<protein>
    <submittedName>
        <fullName evidence="10">S8 family serine peptidase</fullName>
    </submittedName>
</protein>
<sequence>MMKENQARRRHGLPRLPIWILVTLVALLTHSLASRAQDDPPQRVYLPVITSQGVPGLSAGEPVPNQYIVVLREEEAAAASQGMAVSAAALAQRLTDQYGGSVLYTYEHVLLGFAAELPPEAVQALQEDPTVAYVEEDRVLTIQGEQSPAVWGLDRIDQRDLPLDNRYIYPGTGAGVHVYIIDTGIRSTHGEFTGRIGNGFSAILDGRGTEDCNGHGTHVAGTVGGTTYGVAKGVTLHPVRVLNCQGSGTTSGVIAGVDWVTANHVKPAVANMSLGGAASLALDNAVRNSVSAGVTYAVAAGNANRSACNDSPARLTNVLTVGASTSNDSRASFSNKGSCVDLFAPGANITSATASSDGATATWSGTSMASPHVAGVAALYLADHPDAWPAQVMAALLDNATTGKLSNLGAGSPNRLLYVGFLQAPPTPTATATATETPSPTPTATPTATPSPTATPTQTGPISPLPTPVATATPTLTPSPTPSPTPEPITCVDGVQNGDFEAGRLAWHEYSRRGYPLICDAGLCGGPLQPHSGAYLAWLGGADRELAQISQRIQVPASAPATLRYWYRLESEDLCGYDFGYVRVREGNRMLTLRRFSLCTARETGGWVEDLLDLSRFAGREIELYFVARTDSWLVSSFFVDDVQLLSGSNCPAALGAAQVEDLGDDAPAEETAPRPSVTPAAPAEFRRP</sequence>
<feature type="active site" description="Charge relay system" evidence="5">
    <location>
        <position position="367"/>
    </location>
</feature>
<dbReference type="GO" id="GO:0005615">
    <property type="term" value="C:extracellular space"/>
    <property type="evidence" value="ECO:0007669"/>
    <property type="project" value="TreeGrafter"/>
</dbReference>
<dbReference type="InterPro" id="IPR010259">
    <property type="entry name" value="S8pro/Inhibitor_I9"/>
</dbReference>
<evidence type="ECO:0000259" key="8">
    <source>
        <dbReference type="Pfam" id="PF00082"/>
    </source>
</evidence>
<feature type="active site" description="Charge relay system" evidence="5">
    <location>
        <position position="215"/>
    </location>
</feature>
<dbReference type="PROSITE" id="PS51892">
    <property type="entry name" value="SUBTILASE"/>
    <property type="match status" value="1"/>
</dbReference>
<dbReference type="PRINTS" id="PR00723">
    <property type="entry name" value="SUBTILISIN"/>
</dbReference>
<comment type="similarity">
    <text evidence="1 5 6">Belongs to the peptidase S8 family.</text>
</comment>
<feature type="domain" description="Peptidase S8/S53" evidence="8">
    <location>
        <begin position="173"/>
        <end position="403"/>
    </location>
</feature>
<dbReference type="GO" id="GO:0004252">
    <property type="term" value="F:serine-type endopeptidase activity"/>
    <property type="evidence" value="ECO:0007669"/>
    <property type="project" value="UniProtKB-UniRule"/>
</dbReference>
<dbReference type="Gene3D" id="3.40.50.200">
    <property type="entry name" value="Peptidase S8/S53 domain"/>
    <property type="match status" value="1"/>
</dbReference>
<dbReference type="InterPro" id="IPR050131">
    <property type="entry name" value="Peptidase_S8_subtilisin-like"/>
</dbReference>
<dbReference type="InterPro" id="IPR000209">
    <property type="entry name" value="Peptidase_S8/S53_dom"/>
</dbReference>
<dbReference type="EMBL" id="VIGC01000034">
    <property type="protein sequence ID" value="TQE93722.1"/>
    <property type="molecule type" value="Genomic_DNA"/>
</dbReference>
<dbReference type="InterPro" id="IPR023827">
    <property type="entry name" value="Peptidase_S8_Asp-AS"/>
</dbReference>
<feature type="compositionally biased region" description="Low complexity" evidence="7">
    <location>
        <begin position="429"/>
        <end position="457"/>
    </location>
</feature>
<dbReference type="RefSeq" id="WP_141611960.1">
    <property type="nucleotide sequence ID" value="NZ_VIGC02000034.1"/>
</dbReference>
<evidence type="ECO:0000259" key="9">
    <source>
        <dbReference type="Pfam" id="PF05922"/>
    </source>
</evidence>
<keyword evidence="4 5" id="KW-0720">Serine protease</keyword>
<feature type="domain" description="Inhibitor I9" evidence="9">
    <location>
        <begin position="66"/>
        <end position="142"/>
    </location>
</feature>
<evidence type="ECO:0000256" key="6">
    <source>
        <dbReference type="RuleBase" id="RU003355"/>
    </source>
</evidence>
<dbReference type="FunFam" id="3.40.50.200:FF:000014">
    <property type="entry name" value="Proteinase K"/>
    <property type="match status" value="1"/>
</dbReference>
<evidence type="ECO:0000256" key="7">
    <source>
        <dbReference type="SAM" id="MobiDB-lite"/>
    </source>
</evidence>
<dbReference type="GO" id="GO:0006508">
    <property type="term" value="P:proteolysis"/>
    <property type="evidence" value="ECO:0007669"/>
    <property type="project" value="UniProtKB-KW"/>
</dbReference>
<keyword evidence="3 5" id="KW-0378">Hydrolase</keyword>
<dbReference type="Gene3D" id="3.30.70.80">
    <property type="entry name" value="Peptidase S8 propeptide/proteinase inhibitor I9"/>
    <property type="match status" value="1"/>
</dbReference>
<dbReference type="PROSITE" id="PS00138">
    <property type="entry name" value="SUBTILASE_SER"/>
    <property type="match status" value="1"/>
</dbReference>
<dbReference type="AlphaFoldDB" id="A0A540VAG0"/>
<evidence type="ECO:0000256" key="5">
    <source>
        <dbReference type="PROSITE-ProRule" id="PRU01240"/>
    </source>
</evidence>
<dbReference type="InterPro" id="IPR037045">
    <property type="entry name" value="S8pro/Inhibitor_I9_sf"/>
</dbReference>
<evidence type="ECO:0000256" key="1">
    <source>
        <dbReference type="ARBA" id="ARBA00011073"/>
    </source>
</evidence>
<dbReference type="Proteomes" id="UP000317371">
    <property type="component" value="Unassembled WGS sequence"/>
</dbReference>
<dbReference type="PANTHER" id="PTHR43806:SF11">
    <property type="entry name" value="CEREVISIN-RELATED"/>
    <property type="match status" value="1"/>
</dbReference>
<dbReference type="InterPro" id="IPR034193">
    <property type="entry name" value="PCSK9_ProteinaseK-like"/>
</dbReference>
<accession>A0A540VAG0</accession>
<feature type="region of interest" description="Disordered" evidence="7">
    <location>
        <begin position="427"/>
        <end position="487"/>
    </location>
</feature>
<dbReference type="SUPFAM" id="SSF52743">
    <property type="entry name" value="Subtilisin-like"/>
    <property type="match status" value="1"/>
</dbReference>
<dbReference type="Pfam" id="PF00082">
    <property type="entry name" value="Peptidase_S8"/>
    <property type="match status" value="1"/>
</dbReference>
<dbReference type="Gene3D" id="2.60.120.260">
    <property type="entry name" value="Galactose-binding domain-like"/>
    <property type="match status" value="1"/>
</dbReference>
<evidence type="ECO:0000313" key="10">
    <source>
        <dbReference type="EMBL" id="TQE93722.1"/>
    </source>
</evidence>
<dbReference type="PROSITE" id="PS00137">
    <property type="entry name" value="SUBTILASE_HIS"/>
    <property type="match status" value="1"/>
</dbReference>
<dbReference type="InterPro" id="IPR013320">
    <property type="entry name" value="ConA-like_dom_sf"/>
</dbReference>
<evidence type="ECO:0000256" key="3">
    <source>
        <dbReference type="ARBA" id="ARBA00022801"/>
    </source>
</evidence>
<dbReference type="OrthoDB" id="9790784at2"/>
<evidence type="ECO:0000313" key="11">
    <source>
        <dbReference type="Proteomes" id="UP000317371"/>
    </source>
</evidence>
<organism evidence="10 11">
    <name type="scientific">Litorilinea aerophila</name>
    <dbReference type="NCBI Taxonomy" id="1204385"/>
    <lineage>
        <taxon>Bacteria</taxon>
        <taxon>Bacillati</taxon>
        <taxon>Chloroflexota</taxon>
        <taxon>Caldilineae</taxon>
        <taxon>Caldilineales</taxon>
        <taxon>Caldilineaceae</taxon>
        <taxon>Litorilinea</taxon>
    </lineage>
</organism>
<comment type="caution">
    <text evidence="10">The sequence shown here is derived from an EMBL/GenBank/DDBJ whole genome shotgun (WGS) entry which is preliminary data.</text>
</comment>
<dbReference type="InterPro" id="IPR023828">
    <property type="entry name" value="Peptidase_S8_Ser-AS"/>
</dbReference>
<evidence type="ECO:0000256" key="2">
    <source>
        <dbReference type="ARBA" id="ARBA00022670"/>
    </source>
</evidence>